<feature type="transmembrane region" description="Helical" evidence="6">
    <location>
        <begin position="115"/>
        <end position="138"/>
    </location>
</feature>
<comment type="subcellular location">
    <subcellularLocation>
        <location evidence="1">Cell membrane</location>
        <topology evidence="1">Multi-pass membrane protein</topology>
    </subcellularLocation>
</comment>
<name>A0A976X5X2_9LACO</name>
<dbReference type="InterPro" id="IPR020846">
    <property type="entry name" value="MFS_dom"/>
</dbReference>
<sequence>MDISTDKATLMDQVNRAHESKLFYKIVALVAGGMFLDAVDVYLASAISSSIVNTHWSDAQHNAFFLSSGFLGLFIGSILAGIIGDLRGRKTAYQINLLLFGFFTFLGAFSVNVDMLIICRLIASIGLGSEIVTGYSMVNEFAPVHSRGKWCAIVSTVANLGAPVTIMISSFIIPVFGWRVMFIVIGILAVFIWFLRRDIPESPRWLINHGKEAEAKAVIAQMNVQPAASQANTQAKDNFKHHAMWVNLVIATIAVSAVIICQYTFTSWVPTLLVKRGIDVHSSLFASAIMLMGAPIGCAFGSFMIDKIGRKKVIVPAFFVSAILGMIYAQQTTITGVEIIGFALNFSLYVLMASVVAVYVSELFTTNVRFRCVGIANGISKLCTVAMPIVVTWLLMIASPMIIFILMGIISAFAGAMVWFFGEETNHQNVD</sequence>
<dbReference type="InterPro" id="IPR005828">
    <property type="entry name" value="MFS_sugar_transport-like"/>
</dbReference>
<dbReference type="PROSITE" id="PS00216">
    <property type="entry name" value="SUGAR_TRANSPORT_1"/>
    <property type="match status" value="1"/>
</dbReference>
<dbReference type="GO" id="GO:0005886">
    <property type="term" value="C:plasma membrane"/>
    <property type="evidence" value="ECO:0007669"/>
    <property type="project" value="UniProtKB-SubCell"/>
</dbReference>
<keyword evidence="3 6" id="KW-0812">Transmembrane</keyword>
<dbReference type="Gene3D" id="1.20.1250.20">
    <property type="entry name" value="MFS general substrate transporter like domains"/>
    <property type="match status" value="1"/>
</dbReference>
<feature type="transmembrane region" description="Helical" evidence="6">
    <location>
        <begin position="372"/>
        <end position="395"/>
    </location>
</feature>
<feature type="transmembrane region" description="Helical" evidence="6">
    <location>
        <begin position="150"/>
        <end position="172"/>
    </location>
</feature>
<feature type="transmembrane region" description="Helical" evidence="6">
    <location>
        <begin position="339"/>
        <end position="360"/>
    </location>
</feature>
<evidence type="ECO:0000256" key="3">
    <source>
        <dbReference type="ARBA" id="ARBA00022692"/>
    </source>
</evidence>
<keyword evidence="2" id="KW-0813">Transport</keyword>
<evidence type="ECO:0000256" key="6">
    <source>
        <dbReference type="SAM" id="Phobius"/>
    </source>
</evidence>
<feature type="transmembrane region" description="Helical" evidence="6">
    <location>
        <begin position="63"/>
        <end position="84"/>
    </location>
</feature>
<dbReference type="CDD" id="cd17316">
    <property type="entry name" value="MFS_SV2_like"/>
    <property type="match status" value="1"/>
</dbReference>
<accession>A0A976X5X2</accession>
<dbReference type="GO" id="GO:0046943">
    <property type="term" value="F:carboxylic acid transmembrane transporter activity"/>
    <property type="evidence" value="ECO:0007669"/>
    <property type="project" value="TreeGrafter"/>
</dbReference>
<keyword evidence="5 6" id="KW-0472">Membrane</keyword>
<organism evidence="8 9">
    <name type="scientific">Nicoliella spurrieriana</name>
    <dbReference type="NCBI Taxonomy" id="2925830"/>
    <lineage>
        <taxon>Bacteria</taxon>
        <taxon>Bacillati</taxon>
        <taxon>Bacillota</taxon>
        <taxon>Bacilli</taxon>
        <taxon>Lactobacillales</taxon>
        <taxon>Lactobacillaceae</taxon>
        <taxon>Nicoliella</taxon>
    </lineage>
</organism>
<gene>
    <name evidence="8" type="ORF">MOO44_04430</name>
</gene>
<dbReference type="InterPro" id="IPR036259">
    <property type="entry name" value="MFS_trans_sf"/>
</dbReference>
<evidence type="ECO:0000256" key="5">
    <source>
        <dbReference type="ARBA" id="ARBA00023136"/>
    </source>
</evidence>
<feature type="domain" description="Major facilitator superfamily (MFS) profile" evidence="7">
    <location>
        <begin position="26"/>
        <end position="426"/>
    </location>
</feature>
<evidence type="ECO:0000256" key="1">
    <source>
        <dbReference type="ARBA" id="ARBA00004651"/>
    </source>
</evidence>
<dbReference type="InterPro" id="IPR005829">
    <property type="entry name" value="Sugar_transporter_CS"/>
</dbReference>
<evidence type="ECO:0000313" key="8">
    <source>
        <dbReference type="EMBL" id="UQS87405.1"/>
    </source>
</evidence>
<feature type="transmembrane region" description="Helical" evidence="6">
    <location>
        <begin position="178"/>
        <end position="195"/>
    </location>
</feature>
<dbReference type="AlphaFoldDB" id="A0A976X5X2"/>
<dbReference type="EMBL" id="CP093361">
    <property type="protein sequence ID" value="UQS87405.1"/>
    <property type="molecule type" value="Genomic_DNA"/>
</dbReference>
<feature type="transmembrane region" description="Helical" evidence="6">
    <location>
        <begin position="91"/>
        <end position="109"/>
    </location>
</feature>
<protein>
    <submittedName>
        <fullName evidence="8">MFS transporter</fullName>
    </submittedName>
</protein>
<feature type="transmembrane region" description="Helical" evidence="6">
    <location>
        <begin position="401"/>
        <end position="421"/>
    </location>
</feature>
<keyword evidence="9" id="KW-1185">Reference proteome</keyword>
<dbReference type="PROSITE" id="PS50850">
    <property type="entry name" value="MFS"/>
    <property type="match status" value="1"/>
</dbReference>
<evidence type="ECO:0000256" key="2">
    <source>
        <dbReference type="ARBA" id="ARBA00022448"/>
    </source>
</evidence>
<keyword evidence="4 6" id="KW-1133">Transmembrane helix</keyword>
<evidence type="ECO:0000256" key="4">
    <source>
        <dbReference type="ARBA" id="ARBA00022989"/>
    </source>
</evidence>
<feature type="transmembrane region" description="Helical" evidence="6">
    <location>
        <begin position="22"/>
        <end position="43"/>
    </location>
</feature>
<feature type="transmembrane region" description="Helical" evidence="6">
    <location>
        <begin position="285"/>
        <end position="306"/>
    </location>
</feature>
<evidence type="ECO:0000313" key="9">
    <source>
        <dbReference type="Proteomes" id="UP000831181"/>
    </source>
</evidence>
<dbReference type="Pfam" id="PF00083">
    <property type="entry name" value="Sugar_tr"/>
    <property type="match status" value="1"/>
</dbReference>
<feature type="transmembrane region" description="Helical" evidence="6">
    <location>
        <begin position="244"/>
        <end position="265"/>
    </location>
</feature>
<proteinExistence type="predicted"/>
<dbReference type="Proteomes" id="UP000831181">
    <property type="component" value="Chromosome"/>
</dbReference>
<dbReference type="SUPFAM" id="SSF103473">
    <property type="entry name" value="MFS general substrate transporter"/>
    <property type="match status" value="1"/>
</dbReference>
<reference evidence="8" key="1">
    <citation type="journal article" date="2022" name="Int. J. Syst. Evol. Microbiol.">
        <title>Apilactobacillus apisilvae sp. nov., Nicolia spurrieriana gen. nov. sp. nov., Bombilactobacillus folatiphilus sp. nov. and Bombilactobacillus thymidiniphilus sp. nov., four new lactic acid bacterial isolates from stingless bees Tetragonula carbonaria and Austroplebeia australis.</title>
        <authorList>
            <person name="Oliphant S.A."/>
            <person name="Watson-Haigh N.S."/>
            <person name="Sumby K.M."/>
            <person name="Gardner J."/>
            <person name="Groom S."/>
            <person name="Jiranek V."/>
        </authorList>
    </citation>
    <scope>NUCLEOTIDE SEQUENCE</scope>
    <source>
        <strain evidence="8">SGEP1_A5</strain>
    </source>
</reference>
<dbReference type="RefSeq" id="WP_260117212.1">
    <property type="nucleotide sequence ID" value="NZ_CP093361.1"/>
</dbReference>
<evidence type="ECO:0000259" key="7">
    <source>
        <dbReference type="PROSITE" id="PS50850"/>
    </source>
</evidence>
<feature type="transmembrane region" description="Helical" evidence="6">
    <location>
        <begin position="313"/>
        <end position="333"/>
    </location>
</feature>
<dbReference type="PANTHER" id="PTHR23508:SF10">
    <property type="entry name" value="CARBOXYLIC ACID TRANSPORTER PROTEIN HOMOLOG"/>
    <property type="match status" value="1"/>
</dbReference>
<dbReference type="KEGG" id="lbe:MOO44_04430"/>
<dbReference type="PANTHER" id="PTHR23508">
    <property type="entry name" value="CARBOXYLIC ACID TRANSPORTER PROTEIN HOMOLOG"/>
    <property type="match status" value="1"/>
</dbReference>